<evidence type="ECO:0000259" key="4">
    <source>
        <dbReference type="Pfam" id="PF00108"/>
    </source>
</evidence>
<dbReference type="GeneTree" id="ENSGT01030000234626"/>
<evidence type="ECO:0000256" key="2">
    <source>
        <dbReference type="ARBA" id="ARBA00022679"/>
    </source>
</evidence>
<dbReference type="AlphaFoldDB" id="A0A8C7YCI8"/>
<accession>A0A8C7YCI8</accession>
<feature type="domain" description="Thiolase N-terminal" evidence="4">
    <location>
        <begin position="25"/>
        <end position="99"/>
    </location>
</feature>
<keyword evidence="3" id="KW-0012">Acyltransferase</keyword>
<evidence type="ECO:0000256" key="1">
    <source>
        <dbReference type="ARBA" id="ARBA00010982"/>
    </source>
</evidence>
<dbReference type="PANTHER" id="PTHR18919">
    <property type="entry name" value="ACETYL-COA C-ACYLTRANSFERASE"/>
    <property type="match status" value="1"/>
</dbReference>
<name>A0A8C7YCI8_9TELE</name>
<dbReference type="PANTHER" id="PTHR18919:SF156">
    <property type="entry name" value="ACETYL-COA ACETYLTRANSFERASE, MITOCHONDRIAL"/>
    <property type="match status" value="1"/>
</dbReference>
<dbReference type="GO" id="GO:0003985">
    <property type="term" value="F:acetyl-CoA C-acetyltransferase activity"/>
    <property type="evidence" value="ECO:0007669"/>
    <property type="project" value="TreeGrafter"/>
</dbReference>
<reference evidence="5" key="1">
    <citation type="submission" date="2025-08" db="UniProtKB">
        <authorList>
            <consortium name="Ensembl"/>
        </authorList>
    </citation>
    <scope>IDENTIFICATION</scope>
</reference>
<reference evidence="5" key="2">
    <citation type="submission" date="2025-09" db="UniProtKB">
        <authorList>
            <consortium name="Ensembl"/>
        </authorList>
    </citation>
    <scope>IDENTIFICATION</scope>
</reference>
<dbReference type="Gene3D" id="3.40.47.10">
    <property type="match status" value="1"/>
</dbReference>
<keyword evidence="6" id="KW-1185">Reference proteome</keyword>
<evidence type="ECO:0000256" key="3">
    <source>
        <dbReference type="ARBA" id="ARBA00023315"/>
    </source>
</evidence>
<dbReference type="GO" id="GO:0006635">
    <property type="term" value="P:fatty acid beta-oxidation"/>
    <property type="evidence" value="ECO:0007669"/>
    <property type="project" value="TreeGrafter"/>
</dbReference>
<evidence type="ECO:0000313" key="5">
    <source>
        <dbReference type="Ensembl" id="ENSOSIP00000025597.1"/>
    </source>
</evidence>
<organism evidence="5 6">
    <name type="scientific">Oryzias sinensis</name>
    <name type="common">Chinese medaka</name>
    <dbReference type="NCBI Taxonomy" id="183150"/>
    <lineage>
        <taxon>Eukaryota</taxon>
        <taxon>Metazoa</taxon>
        <taxon>Chordata</taxon>
        <taxon>Craniata</taxon>
        <taxon>Vertebrata</taxon>
        <taxon>Euteleostomi</taxon>
        <taxon>Actinopterygii</taxon>
        <taxon>Neopterygii</taxon>
        <taxon>Teleostei</taxon>
        <taxon>Neoteleostei</taxon>
        <taxon>Acanthomorphata</taxon>
        <taxon>Ovalentaria</taxon>
        <taxon>Atherinomorphae</taxon>
        <taxon>Beloniformes</taxon>
        <taxon>Adrianichthyidae</taxon>
        <taxon>Oryziinae</taxon>
        <taxon>Oryzias</taxon>
    </lineage>
</organism>
<dbReference type="GO" id="GO:0005739">
    <property type="term" value="C:mitochondrion"/>
    <property type="evidence" value="ECO:0007669"/>
    <property type="project" value="TreeGrafter"/>
</dbReference>
<dbReference type="Ensembl" id="ENSOSIT00000026994.1">
    <property type="protein sequence ID" value="ENSOSIP00000025597.1"/>
    <property type="gene ID" value="ENSOSIG00000013416.1"/>
</dbReference>
<sequence length="105" mass="10837">PVGPLPWTTTFYPTVFQSSPSSQEVVIVSATRTPMGSFKGCLAAVPATKLGSVAIRGAVDQAGIAPEEVKEVYMGNVLQAGQGQAPTRQALLGAGIRNIQVTPIS</sequence>
<protein>
    <recommendedName>
        <fullName evidence="4">Thiolase N-terminal domain-containing protein</fullName>
    </recommendedName>
</protein>
<evidence type="ECO:0000313" key="6">
    <source>
        <dbReference type="Proteomes" id="UP000694383"/>
    </source>
</evidence>
<keyword evidence="2" id="KW-0808">Transferase</keyword>
<dbReference type="InterPro" id="IPR020616">
    <property type="entry name" value="Thiolase_N"/>
</dbReference>
<dbReference type="SUPFAM" id="SSF53901">
    <property type="entry name" value="Thiolase-like"/>
    <property type="match status" value="1"/>
</dbReference>
<comment type="similarity">
    <text evidence="1">Belongs to the thiolase-like superfamily. Thiolase family.</text>
</comment>
<proteinExistence type="inferred from homology"/>
<dbReference type="Pfam" id="PF00108">
    <property type="entry name" value="Thiolase_N"/>
    <property type="match status" value="1"/>
</dbReference>
<dbReference type="Proteomes" id="UP000694383">
    <property type="component" value="Unplaced"/>
</dbReference>
<dbReference type="InterPro" id="IPR016039">
    <property type="entry name" value="Thiolase-like"/>
</dbReference>